<proteinExistence type="predicted"/>
<reference evidence="1 2" key="1">
    <citation type="submission" date="2021-06" db="EMBL/GenBank/DDBJ databases">
        <authorList>
            <person name="Kallberg Y."/>
            <person name="Tangrot J."/>
            <person name="Rosling A."/>
        </authorList>
    </citation>
    <scope>NUCLEOTIDE SEQUENCE [LARGE SCALE GENOMIC DNA]</scope>
    <source>
        <strain evidence="1 2">120-4 pot B 10/14</strain>
    </source>
</reference>
<evidence type="ECO:0000313" key="2">
    <source>
        <dbReference type="Proteomes" id="UP000789901"/>
    </source>
</evidence>
<accession>A0ABN7V054</accession>
<keyword evidence="2" id="KW-1185">Reference proteome</keyword>
<dbReference type="Proteomes" id="UP000789901">
    <property type="component" value="Unassembled WGS sequence"/>
</dbReference>
<organism evidence="1 2">
    <name type="scientific">Gigaspora margarita</name>
    <dbReference type="NCBI Taxonomy" id="4874"/>
    <lineage>
        <taxon>Eukaryota</taxon>
        <taxon>Fungi</taxon>
        <taxon>Fungi incertae sedis</taxon>
        <taxon>Mucoromycota</taxon>
        <taxon>Glomeromycotina</taxon>
        <taxon>Glomeromycetes</taxon>
        <taxon>Diversisporales</taxon>
        <taxon>Gigasporaceae</taxon>
        <taxon>Gigaspora</taxon>
    </lineage>
</organism>
<sequence>MTKTDARFVLTTKEAISEFQQASRNVNTDKSKNVSIHEIFLHKTLDGHIKSLVNDSDKNRKQSSPLEIDKIKFILNSPAVAVNNPKGLMRKLKELDDNGMQLELPKEKNHTGGIKDLYAESGNSLIPPNIPEKIYIPVADIQKYLSKHPNNAKDNYFFIGINTPKKVYHSDWYLISKLEKGSYDTMIHSICKDAKLDFKSRCITNHSIQSMDIHNLHQSLKHKRNNVSLLIPIKKAELNSHELNSCEPDSCKSNSCKPDSCIALKDSTSNYINKGFFKASNLFFS</sequence>
<gene>
    <name evidence="1" type="ORF">GMARGA_LOCUS12646</name>
</gene>
<name>A0ABN7V054_GIGMA</name>
<comment type="caution">
    <text evidence="1">The sequence shown here is derived from an EMBL/GenBank/DDBJ whole genome shotgun (WGS) entry which is preliminary data.</text>
</comment>
<protein>
    <submittedName>
        <fullName evidence="1">8952_t:CDS:1</fullName>
    </submittedName>
</protein>
<dbReference type="EMBL" id="CAJVQB010007809">
    <property type="protein sequence ID" value="CAG8709420.1"/>
    <property type="molecule type" value="Genomic_DNA"/>
</dbReference>
<evidence type="ECO:0000313" key="1">
    <source>
        <dbReference type="EMBL" id="CAG8709420.1"/>
    </source>
</evidence>